<feature type="binding site" evidence="8">
    <location>
        <position position="83"/>
    </location>
    <ligand>
        <name>[4Fe-4S] cluster</name>
        <dbReference type="ChEBI" id="CHEBI:49883"/>
        <label>1</label>
    </ligand>
</feature>
<dbReference type="Pfam" id="PF00919">
    <property type="entry name" value="UPF0004"/>
    <property type="match status" value="1"/>
</dbReference>
<feature type="binding site" evidence="8">
    <location>
        <position position="155"/>
    </location>
    <ligand>
        <name>[4Fe-4S] cluster</name>
        <dbReference type="ChEBI" id="CHEBI:49883"/>
        <label>2</label>
        <note>4Fe-4S-S-AdoMet</note>
    </ligand>
</feature>
<dbReference type="Gene3D" id="3.40.50.12160">
    <property type="entry name" value="Methylthiotransferase, N-terminal domain"/>
    <property type="match status" value="1"/>
</dbReference>
<dbReference type="Gene3D" id="2.40.50.140">
    <property type="entry name" value="Nucleic acid-binding proteins"/>
    <property type="match status" value="1"/>
</dbReference>
<dbReference type="InterPro" id="IPR007197">
    <property type="entry name" value="rSAM"/>
</dbReference>
<evidence type="ECO:0000313" key="12">
    <source>
        <dbReference type="Proteomes" id="UP000189733"/>
    </source>
</evidence>
<dbReference type="InterPro" id="IPR005840">
    <property type="entry name" value="Ribosomal_uS12_MeSTrfase_RimO"/>
</dbReference>
<gene>
    <name evidence="8" type="primary">rimO</name>
    <name evidence="11" type="ORF">SAMN02745702_02336</name>
</gene>
<dbReference type="EMBL" id="FUYA01000008">
    <property type="protein sequence ID" value="SKA77363.1"/>
    <property type="molecule type" value="Genomic_DNA"/>
</dbReference>
<dbReference type="GO" id="GO:0103039">
    <property type="term" value="F:protein methylthiotransferase activity"/>
    <property type="evidence" value="ECO:0007669"/>
    <property type="project" value="UniProtKB-EC"/>
</dbReference>
<keyword evidence="7 8" id="KW-0411">Iron-sulfur</keyword>
<evidence type="ECO:0000259" key="9">
    <source>
        <dbReference type="PROSITE" id="PS51449"/>
    </source>
</evidence>
<dbReference type="InterPro" id="IPR005839">
    <property type="entry name" value="Methylthiotransferase"/>
</dbReference>
<dbReference type="InterPro" id="IPR006638">
    <property type="entry name" value="Elp3/MiaA/NifB-like_rSAM"/>
</dbReference>
<sequence length="433" mass="48248">MTPVNVFSISLGCPKNRVDTERMLAGFDSGFSPVESPEQADVVLINTCGFIAPAVQESIDTIMDMVDDLAELDPKPVLVVAGCLVSRYRDELTREIPEVDLWLKTLETDDFPARIAEVLKRPAYEPQPFERAISTGPSYAYLKISEGCNHRCSFCTIPGFRGPLNSRPLDVIEQEAREIVAAGIPEITLVAQDLTAYGADRGEKNGLISVFDRLLNIDGLKWLRPMYLYPGGLTEPVLEFMSKAGRPLLPYFDIPLQHANQEILQSMGRPFARDPRIVLERVRHFFPDAALRTSIIVGYPGETDAQFRELVNFVREARFLHLGVFGFCDEDGTRAHDLPNKIPAELIEERRAELMAVQSEISAELLAQFDGTDQEVLVDRAHEEWETLHVGRCWFQAPEVDGVTYISGPGVQPGALVPATVEECQTYDLIALA</sequence>
<dbReference type="Pfam" id="PF04055">
    <property type="entry name" value="Radical_SAM"/>
    <property type="match status" value="1"/>
</dbReference>
<dbReference type="PROSITE" id="PS01278">
    <property type="entry name" value="MTTASE_RADICAL"/>
    <property type="match status" value="1"/>
</dbReference>
<feature type="domain" description="MTTase N-terminal" evidence="9">
    <location>
        <begin position="4"/>
        <end position="120"/>
    </location>
</feature>
<keyword evidence="5 8" id="KW-0479">Metal-binding</keyword>
<dbReference type="GO" id="GO:0046872">
    <property type="term" value="F:metal ion binding"/>
    <property type="evidence" value="ECO:0007669"/>
    <property type="project" value="UniProtKB-KW"/>
</dbReference>
<evidence type="ECO:0000256" key="2">
    <source>
        <dbReference type="ARBA" id="ARBA00022490"/>
    </source>
</evidence>
<dbReference type="SFLD" id="SFLDF00274">
    <property type="entry name" value="ribosomal_protein_S12_methylth"/>
    <property type="match status" value="1"/>
</dbReference>
<dbReference type="OrthoDB" id="9805215at2"/>
<keyword evidence="6 8" id="KW-0408">Iron</keyword>
<dbReference type="GO" id="GO:0035599">
    <property type="term" value="F:aspartic acid methylthiotransferase activity"/>
    <property type="evidence" value="ECO:0007669"/>
    <property type="project" value="TreeGrafter"/>
</dbReference>
<dbReference type="NCBIfam" id="TIGR01125">
    <property type="entry name" value="30S ribosomal protein S12 methylthiotransferase RimO"/>
    <property type="match status" value="1"/>
</dbReference>
<comment type="catalytic activity">
    <reaction evidence="8">
        <text>L-aspartate(89)-[ribosomal protein uS12]-hydrogen + (sulfur carrier)-SH + AH2 + 2 S-adenosyl-L-methionine = 3-methylsulfanyl-L-aspartate(89)-[ribosomal protein uS12]-hydrogen + (sulfur carrier)-H + 5'-deoxyadenosine + L-methionine + A + S-adenosyl-L-homocysteine + 2 H(+)</text>
        <dbReference type="Rhea" id="RHEA:37087"/>
        <dbReference type="Rhea" id="RHEA-COMP:10460"/>
        <dbReference type="Rhea" id="RHEA-COMP:10461"/>
        <dbReference type="Rhea" id="RHEA-COMP:14737"/>
        <dbReference type="Rhea" id="RHEA-COMP:14739"/>
        <dbReference type="ChEBI" id="CHEBI:13193"/>
        <dbReference type="ChEBI" id="CHEBI:15378"/>
        <dbReference type="ChEBI" id="CHEBI:17319"/>
        <dbReference type="ChEBI" id="CHEBI:17499"/>
        <dbReference type="ChEBI" id="CHEBI:29917"/>
        <dbReference type="ChEBI" id="CHEBI:29961"/>
        <dbReference type="ChEBI" id="CHEBI:57844"/>
        <dbReference type="ChEBI" id="CHEBI:57856"/>
        <dbReference type="ChEBI" id="CHEBI:59789"/>
        <dbReference type="ChEBI" id="CHEBI:64428"/>
        <dbReference type="ChEBI" id="CHEBI:73599"/>
        <dbReference type="EC" id="2.8.4.4"/>
    </reaction>
</comment>
<dbReference type="PROSITE" id="PS51918">
    <property type="entry name" value="RADICAL_SAM"/>
    <property type="match status" value="1"/>
</dbReference>
<comment type="cofactor">
    <cofactor evidence="8">
        <name>[4Fe-4S] cluster</name>
        <dbReference type="ChEBI" id="CHEBI:49883"/>
    </cofactor>
    <text evidence="8">Binds 2 [4Fe-4S] clusters. One cluster is coordinated with 3 cysteines and an exchangeable S-adenosyl-L-methionine.</text>
</comment>
<dbReference type="InterPro" id="IPR013848">
    <property type="entry name" value="Methylthiotransferase_N"/>
</dbReference>
<dbReference type="EC" id="2.8.4.4" evidence="8"/>
<feature type="domain" description="Radical SAM core" evidence="10">
    <location>
        <begin position="134"/>
        <end position="364"/>
    </location>
</feature>
<dbReference type="Pfam" id="PF18693">
    <property type="entry name" value="TRAM_2"/>
    <property type="match status" value="1"/>
</dbReference>
<dbReference type="PANTHER" id="PTHR43837">
    <property type="entry name" value="RIBOSOMAL PROTEIN S12 METHYLTHIOTRANSFERASE RIMO"/>
    <property type="match status" value="1"/>
</dbReference>
<dbReference type="Gene3D" id="3.80.30.20">
    <property type="entry name" value="tm_1862 like domain"/>
    <property type="match status" value="1"/>
</dbReference>
<evidence type="ECO:0000256" key="1">
    <source>
        <dbReference type="ARBA" id="ARBA00022485"/>
    </source>
</evidence>
<dbReference type="PROSITE" id="PS51449">
    <property type="entry name" value="MTTASE_N"/>
    <property type="match status" value="1"/>
</dbReference>
<keyword evidence="1 8" id="KW-0004">4Fe-4S</keyword>
<protein>
    <recommendedName>
        <fullName evidence="8">Ribosomal protein uS12 methylthiotransferase RimO</fullName>
        <shortName evidence="8">uS12 MTTase</shortName>
        <shortName evidence="8">uS12 methylthiotransferase</shortName>
        <ecNumber evidence="8">2.8.4.4</ecNumber>
    </recommendedName>
    <alternativeName>
        <fullName evidence="8">Ribosomal protein uS12 (aspartate-C(3))-methylthiotransferase</fullName>
    </alternativeName>
    <alternativeName>
        <fullName evidence="8">Ribosome maturation factor RimO</fullName>
    </alternativeName>
</protein>
<dbReference type="InterPro" id="IPR058240">
    <property type="entry name" value="rSAM_sf"/>
</dbReference>
<dbReference type="SFLD" id="SFLDG01082">
    <property type="entry name" value="B12-binding_domain_containing"/>
    <property type="match status" value="1"/>
</dbReference>
<evidence type="ECO:0000256" key="3">
    <source>
        <dbReference type="ARBA" id="ARBA00022679"/>
    </source>
</evidence>
<dbReference type="InterPro" id="IPR020612">
    <property type="entry name" value="Methylthiotransferase_CS"/>
</dbReference>
<evidence type="ECO:0000256" key="8">
    <source>
        <dbReference type="HAMAP-Rule" id="MF_01865"/>
    </source>
</evidence>
<reference evidence="11 12" key="1">
    <citation type="submission" date="2017-02" db="EMBL/GenBank/DDBJ databases">
        <authorList>
            <person name="Peterson S.W."/>
        </authorList>
    </citation>
    <scope>NUCLEOTIDE SEQUENCE [LARGE SCALE GENOMIC DNA]</scope>
    <source>
        <strain evidence="11 12">DSM 18034</strain>
    </source>
</reference>
<proteinExistence type="inferred from homology"/>
<dbReference type="FunFam" id="3.80.30.20:FF:000001">
    <property type="entry name" value="tRNA-2-methylthio-N(6)-dimethylallyladenosine synthase 2"/>
    <property type="match status" value="1"/>
</dbReference>
<dbReference type="SFLD" id="SFLDG01061">
    <property type="entry name" value="methylthiotransferase"/>
    <property type="match status" value="1"/>
</dbReference>
<evidence type="ECO:0000256" key="7">
    <source>
        <dbReference type="ARBA" id="ARBA00023014"/>
    </source>
</evidence>
<dbReference type="AlphaFoldDB" id="A0A1T4WJ58"/>
<name>A0A1T4WJ58_9BACT</name>
<evidence type="ECO:0000256" key="6">
    <source>
        <dbReference type="ARBA" id="ARBA00023004"/>
    </source>
</evidence>
<keyword evidence="3 8" id="KW-0808">Transferase</keyword>
<keyword evidence="12" id="KW-1185">Reference proteome</keyword>
<keyword evidence="11" id="KW-0687">Ribonucleoprotein</keyword>
<dbReference type="GO" id="GO:0051539">
    <property type="term" value="F:4 iron, 4 sulfur cluster binding"/>
    <property type="evidence" value="ECO:0007669"/>
    <property type="project" value="UniProtKB-UniRule"/>
</dbReference>
<comment type="subcellular location">
    <subcellularLocation>
        <location evidence="8">Cytoplasm</location>
    </subcellularLocation>
</comment>
<organism evidence="11 12">
    <name type="scientific">Desulfobaculum bizertense DSM 18034</name>
    <dbReference type="NCBI Taxonomy" id="1121442"/>
    <lineage>
        <taxon>Bacteria</taxon>
        <taxon>Pseudomonadati</taxon>
        <taxon>Thermodesulfobacteriota</taxon>
        <taxon>Desulfovibrionia</taxon>
        <taxon>Desulfovibrionales</taxon>
        <taxon>Desulfovibrionaceae</taxon>
        <taxon>Desulfobaculum</taxon>
    </lineage>
</organism>
<dbReference type="Proteomes" id="UP000189733">
    <property type="component" value="Unassembled WGS sequence"/>
</dbReference>
<feature type="binding site" evidence="8">
    <location>
        <position position="152"/>
    </location>
    <ligand>
        <name>[4Fe-4S] cluster</name>
        <dbReference type="ChEBI" id="CHEBI:49883"/>
        <label>2</label>
        <note>4Fe-4S-S-AdoMet</note>
    </ligand>
</feature>
<dbReference type="InterPro" id="IPR002792">
    <property type="entry name" value="TRAM_dom"/>
</dbReference>
<dbReference type="GO" id="GO:0005840">
    <property type="term" value="C:ribosome"/>
    <property type="evidence" value="ECO:0007669"/>
    <property type="project" value="UniProtKB-KW"/>
</dbReference>
<dbReference type="CDD" id="cd01335">
    <property type="entry name" value="Radical_SAM"/>
    <property type="match status" value="1"/>
</dbReference>
<dbReference type="HAMAP" id="MF_01865">
    <property type="entry name" value="MTTase_RimO"/>
    <property type="match status" value="1"/>
</dbReference>
<evidence type="ECO:0000256" key="4">
    <source>
        <dbReference type="ARBA" id="ARBA00022691"/>
    </source>
</evidence>
<accession>A0A1T4WJ58</accession>
<evidence type="ECO:0000256" key="5">
    <source>
        <dbReference type="ARBA" id="ARBA00022723"/>
    </source>
</evidence>
<evidence type="ECO:0000259" key="10">
    <source>
        <dbReference type="PROSITE" id="PS51918"/>
    </source>
</evidence>
<keyword evidence="11" id="KW-0689">Ribosomal protein</keyword>
<dbReference type="STRING" id="1121442.SAMN02745702_02336"/>
<feature type="binding site" evidence="8">
    <location>
        <position position="48"/>
    </location>
    <ligand>
        <name>[4Fe-4S] cluster</name>
        <dbReference type="ChEBI" id="CHEBI:49883"/>
        <label>1</label>
    </ligand>
</feature>
<comment type="function">
    <text evidence="8">Catalyzes the methylthiolation of an aspartic acid residue of ribosomal protein uS12.</text>
</comment>
<keyword evidence="4 8" id="KW-0949">S-adenosyl-L-methionine</keyword>
<evidence type="ECO:0000313" key="11">
    <source>
        <dbReference type="EMBL" id="SKA77363.1"/>
    </source>
</evidence>
<dbReference type="NCBIfam" id="TIGR00089">
    <property type="entry name" value="MiaB/RimO family radical SAM methylthiotransferase"/>
    <property type="match status" value="1"/>
</dbReference>
<dbReference type="PANTHER" id="PTHR43837:SF1">
    <property type="entry name" value="RIBOSOMAL PROTEIN US12 METHYLTHIOTRANSFERASE RIMO"/>
    <property type="match status" value="1"/>
</dbReference>
<dbReference type="RefSeq" id="WP_078685620.1">
    <property type="nucleotide sequence ID" value="NZ_FUYA01000008.1"/>
</dbReference>
<dbReference type="InterPro" id="IPR038135">
    <property type="entry name" value="Methylthiotransferase_N_sf"/>
</dbReference>
<dbReference type="SFLD" id="SFLDS00029">
    <property type="entry name" value="Radical_SAM"/>
    <property type="match status" value="1"/>
</dbReference>
<dbReference type="GO" id="GO:0005829">
    <property type="term" value="C:cytosol"/>
    <property type="evidence" value="ECO:0007669"/>
    <property type="project" value="TreeGrafter"/>
</dbReference>
<dbReference type="InterPro" id="IPR012340">
    <property type="entry name" value="NA-bd_OB-fold"/>
</dbReference>
<dbReference type="SUPFAM" id="SSF102114">
    <property type="entry name" value="Radical SAM enzymes"/>
    <property type="match status" value="1"/>
</dbReference>
<comment type="similarity">
    <text evidence="8">Belongs to the methylthiotransferase family. RimO subfamily.</text>
</comment>
<dbReference type="GO" id="GO:0006400">
    <property type="term" value="P:tRNA modification"/>
    <property type="evidence" value="ECO:0007669"/>
    <property type="project" value="InterPro"/>
</dbReference>
<dbReference type="InterPro" id="IPR023404">
    <property type="entry name" value="rSAM_horseshoe"/>
</dbReference>
<feature type="binding site" evidence="8">
    <location>
        <position position="13"/>
    </location>
    <ligand>
        <name>[4Fe-4S] cluster</name>
        <dbReference type="ChEBI" id="CHEBI:49883"/>
        <label>1</label>
    </ligand>
</feature>
<keyword evidence="2 8" id="KW-0963">Cytoplasm</keyword>
<dbReference type="SMART" id="SM00729">
    <property type="entry name" value="Elp3"/>
    <property type="match status" value="1"/>
</dbReference>
<feature type="binding site" evidence="8">
    <location>
        <position position="148"/>
    </location>
    <ligand>
        <name>[4Fe-4S] cluster</name>
        <dbReference type="ChEBI" id="CHEBI:49883"/>
        <label>2</label>
        <note>4Fe-4S-S-AdoMet</note>
    </ligand>
</feature>